<dbReference type="SMART" id="SM00543">
    <property type="entry name" value="MIF4G"/>
    <property type="match status" value="1"/>
</dbReference>
<comment type="similarity">
    <text evidence="2">Belongs to the CWC22 family.</text>
</comment>
<feature type="compositionally biased region" description="Basic and acidic residues" evidence="6">
    <location>
        <begin position="1"/>
        <end position="21"/>
    </location>
</feature>
<dbReference type="Pfam" id="PF02847">
    <property type="entry name" value="MA3"/>
    <property type="match status" value="1"/>
</dbReference>
<dbReference type="PANTHER" id="PTHR18034:SF3">
    <property type="entry name" value="PRE-MRNA-SPLICING FACTOR CWC22 HOMOLOG"/>
    <property type="match status" value="1"/>
</dbReference>
<keyword evidence="9" id="KW-1185">Reference proteome</keyword>
<accession>A0A077ZSC2</accession>
<dbReference type="Proteomes" id="UP000039865">
    <property type="component" value="Unassembled WGS sequence"/>
</dbReference>
<dbReference type="PANTHER" id="PTHR18034">
    <property type="entry name" value="CELL CYCLE CONTROL PROTEIN CWF22-RELATED"/>
    <property type="match status" value="1"/>
</dbReference>
<comment type="subcellular location">
    <subcellularLocation>
        <location evidence="1">Nucleus</location>
    </subcellularLocation>
</comment>
<evidence type="ECO:0000256" key="1">
    <source>
        <dbReference type="ARBA" id="ARBA00004123"/>
    </source>
</evidence>
<feature type="compositionally biased region" description="Basic and acidic residues" evidence="6">
    <location>
        <begin position="125"/>
        <end position="149"/>
    </location>
</feature>
<dbReference type="PROSITE" id="PS51366">
    <property type="entry name" value="MI"/>
    <property type="match status" value="1"/>
</dbReference>
<sequence>METKRQISRSHSKEKEHYKTFKDHHRRTDRSHKRSRRHKSRSRSSSESSYDRDRRRKRRNHSSSRSRSDSRDNVRSKRNDRDSKRHHQDRRHDDRGRDKDRDRRDDREKNSTNNNNYRDSNNGQKRNDPREETKTDSKALTLPDRRPEDFELASMKPVVPVQREPKNAMMPAAAGGVYIPPFRLKAMLEELKNKEKTSMEHQKYMWEMLRKSINGIINKVNTSNIQNIILELFNENLLRGKGLLARAIMKAQMASPNFSHVYAALLAVINTKLPDLVRLIINRYIIQFQRAYKRNNKIVCMATTRMMAHMVNQQIVHELLGLELLTLMLENPTEDSVEIAADFMIECGQVLTDITPAGVNAIFERFRTILHEGEIAKKVQYTIENLFAIRKTRFAEHPGVIPELDLVEEDDKITHDVSLEEQNLDGQEETNVFNFDANYEQTETEWDEIKKEILGEVEDERMNKIGAGIVRGAEEESSEEEEEEDKNQILDFTEKDLVNLRRTIYLVIMSSVDYEECCHKLLKLNIREGQEMELCNMILECNMQERTYLRFYGLLAQRFCQLNEIYQQKFHELLMKQYVTVHRLEINKLRNAAKFFGHLLYTESIDWTCLTCIRLTEDDTTASSRIFIKILFQELAENLGMEKFKQKLADESLQPHLQNLFPTDSVQNARFSINFFTSIGLGAITENLREFLQNAPKLLLEKKYAELLAKANASSSDSSSSDSDSSSDDDSDSSSSESESEKHKKNKKKSRR</sequence>
<dbReference type="GO" id="GO:0000398">
    <property type="term" value="P:mRNA splicing, via spliceosome"/>
    <property type="evidence" value="ECO:0007669"/>
    <property type="project" value="TreeGrafter"/>
</dbReference>
<keyword evidence="3" id="KW-0507">mRNA processing</keyword>
<protein>
    <submittedName>
        <fullName evidence="8">Pre-mrna-splicing factor cwc22 homolog</fullName>
    </submittedName>
</protein>
<feature type="compositionally biased region" description="Low complexity" evidence="6">
    <location>
        <begin position="712"/>
        <end position="724"/>
    </location>
</feature>
<gene>
    <name evidence="8" type="primary">Contig5904.g6329</name>
    <name evidence="8" type="ORF">STYLEM_1752</name>
</gene>
<dbReference type="InterPro" id="IPR003890">
    <property type="entry name" value="MIF4G-like_typ-3"/>
</dbReference>
<feature type="compositionally biased region" description="Basic residues" evidence="6">
    <location>
        <begin position="22"/>
        <end position="42"/>
    </location>
</feature>
<evidence type="ECO:0000256" key="6">
    <source>
        <dbReference type="SAM" id="MobiDB-lite"/>
    </source>
</evidence>
<proteinExistence type="inferred from homology"/>
<dbReference type="SUPFAM" id="SSF48371">
    <property type="entry name" value="ARM repeat"/>
    <property type="match status" value="1"/>
</dbReference>
<dbReference type="FunCoup" id="A0A077ZSC2">
    <property type="interactions" value="598"/>
</dbReference>
<dbReference type="Pfam" id="PF02854">
    <property type="entry name" value="MIF4G"/>
    <property type="match status" value="1"/>
</dbReference>
<dbReference type="OMA" id="ILTEDMR"/>
<keyword evidence="5" id="KW-0539">Nucleus</keyword>
<feature type="domain" description="MI" evidence="7">
    <location>
        <begin position="499"/>
        <end position="615"/>
    </location>
</feature>
<feature type="region of interest" description="Disordered" evidence="6">
    <location>
        <begin position="712"/>
        <end position="752"/>
    </location>
</feature>
<feature type="region of interest" description="Disordered" evidence="6">
    <location>
        <begin position="1"/>
        <end position="149"/>
    </location>
</feature>
<evidence type="ECO:0000256" key="5">
    <source>
        <dbReference type="ARBA" id="ARBA00023242"/>
    </source>
</evidence>
<feature type="compositionally biased region" description="Basic and acidic residues" evidence="6">
    <location>
        <begin position="90"/>
        <end position="110"/>
    </location>
</feature>
<dbReference type="SMART" id="SM00544">
    <property type="entry name" value="MA3"/>
    <property type="match status" value="1"/>
</dbReference>
<evidence type="ECO:0000256" key="4">
    <source>
        <dbReference type="ARBA" id="ARBA00023187"/>
    </source>
</evidence>
<name>A0A077ZSC2_STYLE</name>
<feature type="compositionally biased region" description="Basic and acidic residues" evidence="6">
    <location>
        <begin position="66"/>
        <end position="83"/>
    </location>
</feature>
<dbReference type="AlphaFoldDB" id="A0A077ZSC2"/>
<dbReference type="InParanoid" id="A0A077ZSC2"/>
<feature type="compositionally biased region" description="Basic residues" evidence="6">
    <location>
        <begin position="54"/>
        <end position="64"/>
    </location>
</feature>
<evidence type="ECO:0000256" key="2">
    <source>
        <dbReference type="ARBA" id="ARBA00006856"/>
    </source>
</evidence>
<dbReference type="InterPro" id="IPR050781">
    <property type="entry name" value="CWC22_splicing_factor"/>
</dbReference>
<dbReference type="InterPro" id="IPR003891">
    <property type="entry name" value="Initiation_fac_eIF4g_MI"/>
</dbReference>
<dbReference type="GO" id="GO:0071013">
    <property type="term" value="C:catalytic step 2 spliceosome"/>
    <property type="evidence" value="ECO:0007669"/>
    <property type="project" value="TreeGrafter"/>
</dbReference>
<dbReference type="EMBL" id="CCKQ01001668">
    <property type="protein sequence ID" value="CDW72788.1"/>
    <property type="molecule type" value="Genomic_DNA"/>
</dbReference>
<dbReference type="GO" id="GO:0003723">
    <property type="term" value="F:RNA binding"/>
    <property type="evidence" value="ECO:0007669"/>
    <property type="project" value="InterPro"/>
</dbReference>
<dbReference type="InterPro" id="IPR016024">
    <property type="entry name" value="ARM-type_fold"/>
</dbReference>
<organism evidence="8 9">
    <name type="scientific">Stylonychia lemnae</name>
    <name type="common">Ciliate</name>
    <dbReference type="NCBI Taxonomy" id="5949"/>
    <lineage>
        <taxon>Eukaryota</taxon>
        <taxon>Sar</taxon>
        <taxon>Alveolata</taxon>
        <taxon>Ciliophora</taxon>
        <taxon>Intramacronucleata</taxon>
        <taxon>Spirotrichea</taxon>
        <taxon>Stichotrichia</taxon>
        <taxon>Sporadotrichida</taxon>
        <taxon>Oxytrichidae</taxon>
        <taxon>Stylonychinae</taxon>
        <taxon>Stylonychia</taxon>
    </lineage>
</organism>
<feature type="compositionally biased region" description="Low complexity" evidence="6">
    <location>
        <begin position="111"/>
        <end position="122"/>
    </location>
</feature>
<evidence type="ECO:0000259" key="7">
    <source>
        <dbReference type="PROSITE" id="PS51366"/>
    </source>
</evidence>
<keyword evidence="4" id="KW-0508">mRNA splicing</keyword>
<evidence type="ECO:0000313" key="9">
    <source>
        <dbReference type="Proteomes" id="UP000039865"/>
    </source>
</evidence>
<dbReference type="OrthoDB" id="1924287at2759"/>
<evidence type="ECO:0000256" key="3">
    <source>
        <dbReference type="ARBA" id="ARBA00022664"/>
    </source>
</evidence>
<feature type="compositionally biased region" description="Basic residues" evidence="6">
    <location>
        <begin position="743"/>
        <end position="752"/>
    </location>
</feature>
<evidence type="ECO:0000313" key="8">
    <source>
        <dbReference type="EMBL" id="CDW72788.1"/>
    </source>
</evidence>
<dbReference type="Gene3D" id="1.25.40.180">
    <property type="match status" value="1"/>
</dbReference>
<reference evidence="8 9" key="1">
    <citation type="submission" date="2014-06" db="EMBL/GenBank/DDBJ databases">
        <authorList>
            <person name="Swart Estienne"/>
        </authorList>
    </citation>
    <scope>NUCLEOTIDE SEQUENCE [LARGE SCALE GENOMIC DNA]</scope>
    <source>
        <strain evidence="8 9">130c</strain>
    </source>
</reference>